<keyword evidence="2" id="KW-0964">Secreted</keyword>
<gene>
    <name evidence="5" type="ORF">M9Y10_003543</name>
</gene>
<evidence type="ECO:0000313" key="6">
    <source>
        <dbReference type="Proteomes" id="UP001470230"/>
    </source>
</evidence>
<dbReference type="InterPro" id="IPR052969">
    <property type="entry name" value="Thr-specific_kinase-like"/>
</dbReference>
<evidence type="ECO:0000256" key="2">
    <source>
        <dbReference type="ARBA" id="ARBA00022525"/>
    </source>
</evidence>
<comment type="caution">
    <text evidence="5">The sequence shown here is derived from an EMBL/GenBank/DDBJ whole genome shotgun (WGS) entry which is preliminary data.</text>
</comment>
<organism evidence="5 6">
    <name type="scientific">Tritrichomonas musculus</name>
    <dbReference type="NCBI Taxonomy" id="1915356"/>
    <lineage>
        <taxon>Eukaryota</taxon>
        <taxon>Metamonada</taxon>
        <taxon>Parabasalia</taxon>
        <taxon>Tritrichomonadida</taxon>
        <taxon>Tritrichomonadidae</taxon>
        <taxon>Tritrichomonas</taxon>
    </lineage>
</organism>
<evidence type="ECO:0000256" key="1">
    <source>
        <dbReference type="ARBA" id="ARBA00004613"/>
    </source>
</evidence>
<dbReference type="Gene3D" id="3.40.50.410">
    <property type="entry name" value="von Willebrand factor, type A domain"/>
    <property type="match status" value="1"/>
</dbReference>
<dbReference type="Pfam" id="PF25106">
    <property type="entry name" value="VWA_4"/>
    <property type="match status" value="1"/>
</dbReference>
<name>A0ABR2JQY9_9EUKA</name>
<sequence>MIHPVILCGINPEPFDRENHKNIQEADFDIEPEKGFTDYKVLVMMFYEGLPGTIDKNLTRQSFIHGPAEKMTQKGFQYDIATTYKDALNELLTGQYSIAVLATCSDGYEGNENNDANYFEPFLNTIVKFYCEGGSLILFGENPPFVFEANHILQRLPDVNVIFDENEFEEGGKTMQPSNSKDGNIEAGQFLGSEYTFNAEINGEKYEDLPSIGAGILKLDEGRILGVYKTTDGTNIEDSFHIFSKSSSGKPACIFKVPKDKKGALFIDNNASIFFNDHIESGFSQYFSNLLIGTIFYSHFRESCMDGLGNKSIKVDMSEDEITPRQTKLMKTKNPLLITFIIDATDSMQPHIDKCKSHLSKLIKNTINKVNPVKIYYQVVAYRDFSENAQMVEPYPITDSLQLTIQNIGNIRAFGGCDPNENISVGFEKALEQIEEFKTIEPNAKNIFILIADSPNHDEDIKFVVDGMEFYGSDIYIHQNQAGVPWKEVWLGIDEKMSTLGISKLACVAVKERDDDFTRFQYQNWRKYGCEYINQIVRPYTVQTKSFQDIFVEDISEDVNNIFQNPSQI</sequence>
<protein>
    <recommendedName>
        <fullName evidence="4">Hemicentin-1-like von Willebrand factor A domain-containing protein</fullName>
    </recommendedName>
</protein>
<dbReference type="PANTHER" id="PTHR47763">
    <property type="entry name" value="ALPHA-PROTEIN KINASE VWKA"/>
    <property type="match status" value="1"/>
</dbReference>
<evidence type="ECO:0000313" key="5">
    <source>
        <dbReference type="EMBL" id="KAK8880848.1"/>
    </source>
</evidence>
<reference evidence="5 6" key="1">
    <citation type="submission" date="2024-04" db="EMBL/GenBank/DDBJ databases">
        <title>Tritrichomonas musculus Genome.</title>
        <authorList>
            <person name="Alves-Ferreira E."/>
            <person name="Grigg M."/>
            <person name="Lorenzi H."/>
            <person name="Galac M."/>
        </authorList>
    </citation>
    <scope>NUCLEOTIDE SEQUENCE [LARGE SCALE GENOMIC DNA]</scope>
    <source>
        <strain evidence="5 6">EAF2021</strain>
    </source>
</reference>
<dbReference type="SUPFAM" id="SSF53300">
    <property type="entry name" value="vWA-like"/>
    <property type="match status" value="1"/>
</dbReference>
<keyword evidence="6" id="KW-1185">Reference proteome</keyword>
<dbReference type="EMBL" id="JAPFFF010000010">
    <property type="protein sequence ID" value="KAK8880848.1"/>
    <property type="molecule type" value="Genomic_DNA"/>
</dbReference>
<comment type="subcellular location">
    <subcellularLocation>
        <location evidence="1">Secreted</location>
    </subcellularLocation>
</comment>
<dbReference type="PANTHER" id="PTHR47763:SF1">
    <property type="entry name" value="DUF659 DOMAIN-CONTAINING PROTEIN"/>
    <property type="match status" value="1"/>
</dbReference>
<dbReference type="Proteomes" id="UP001470230">
    <property type="component" value="Unassembled WGS sequence"/>
</dbReference>
<evidence type="ECO:0000256" key="3">
    <source>
        <dbReference type="ARBA" id="ARBA00022729"/>
    </source>
</evidence>
<dbReference type="InterPro" id="IPR036465">
    <property type="entry name" value="vWFA_dom_sf"/>
</dbReference>
<keyword evidence="3" id="KW-0732">Signal</keyword>
<dbReference type="InterPro" id="IPR056861">
    <property type="entry name" value="HMCN1-like_VWA"/>
</dbReference>
<evidence type="ECO:0000259" key="4">
    <source>
        <dbReference type="Pfam" id="PF25106"/>
    </source>
</evidence>
<proteinExistence type="predicted"/>
<feature type="domain" description="Hemicentin-1-like von Willebrand factor A" evidence="4">
    <location>
        <begin position="338"/>
        <end position="436"/>
    </location>
</feature>
<accession>A0ABR2JQY9</accession>